<feature type="transmembrane region" description="Helical" evidence="1">
    <location>
        <begin position="107"/>
        <end position="124"/>
    </location>
</feature>
<gene>
    <name evidence="2" type="ORF">AM571_PA00090</name>
</gene>
<dbReference type="RefSeq" id="WP_074063466.1">
    <property type="nucleotide sequence ID" value="NZ_CP017242.1"/>
</dbReference>
<feature type="transmembrane region" description="Helical" evidence="1">
    <location>
        <begin position="12"/>
        <end position="29"/>
    </location>
</feature>
<keyword evidence="1" id="KW-0812">Transmembrane</keyword>
<dbReference type="Proteomes" id="UP000185109">
    <property type="component" value="Plasmid pRsp8C3a"/>
</dbReference>
<organism evidence="2 3">
    <name type="scientific">Rhizobium etli 8C-3</name>
    <dbReference type="NCBI Taxonomy" id="538025"/>
    <lineage>
        <taxon>Bacteria</taxon>
        <taxon>Pseudomonadati</taxon>
        <taxon>Pseudomonadota</taxon>
        <taxon>Alphaproteobacteria</taxon>
        <taxon>Hyphomicrobiales</taxon>
        <taxon>Rhizobiaceae</taxon>
        <taxon>Rhizobium/Agrobacterium group</taxon>
        <taxon>Rhizobium</taxon>
    </lineage>
</organism>
<feature type="transmembrane region" description="Helical" evidence="1">
    <location>
        <begin position="85"/>
        <end position="101"/>
    </location>
</feature>
<keyword evidence="1" id="KW-0472">Membrane</keyword>
<dbReference type="AlphaFoldDB" id="A0A1L5P9V8"/>
<geneLocation type="plasmid" evidence="3">
    <name>prsp8c3a</name>
</geneLocation>
<proteinExistence type="predicted"/>
<keyword evidence="1" id="KW-1133">Transmembrane helix</keyword>
<protein>
    <submittedName>
        <fullName evidence="2">Uncharacterized protein</fullName>
    </submittedName>
</protein>
<sequence>MSSEKVNEGLGLVRFILVWSSLSPVFLLWAVRGVDAICDRIWLPVCIVLFALPTVLLYLIFRTAKKHQNVKTITVVSAKDQREHLLTYLFAMLIPLFDANLDGLRDVTSVLIAFLFITFLFWHMRLHYMNLVFAILGYRIYTVEVKIGTSSGNDDRLATYAVISRRHYLPEKMPLTGYRLGGNVLVDEKDDD</sequence>
<keyword evidence="2" id="KW-0614">Plasmid</keyword>
<evidence type="ECO:0000313" key="3">
    <source>
        <dbReference type="Proteomes" id="UP000185109"/>
    </source>
</evidence>
<reference evidence="2 3" key="1">
    <citation type="submission" date="2016-09" db="EMBL/GenBank/DDBJ databases">
        <title>The complete genome sequences of Rhizobium gallicum, symbiovars gallicum and phaseoli, symbionts associated to common bean (Phaseolus vulgaris).</title>
        <authorList>
            <person name="Bustos P."/>
            <person name="Santamaria R.I."/>
            <person name="Perez-Carrascal O.M."/>
            <person name="Juarez S."/>
            <person name="Lozano L."/>
            <person name="Martinez-Flores I."/>
            <person name="Martinez-Romero E."/>
            <person name="Cevallos M."/>
            <person name="Romero D."/>
            <person name="Davila G."/>
            <person name="Gonzalez V."/>
        </authorList>
    </citation>
    <scope>NUCLEOTIDE SEQUENCE [LARGE SCALE GENOMIC DNA]</scope>
    <source>
        <strain evidence="2 3">8C-3</strain>
        <plasmid evidence="3">Plasmid prsp8c3a</plasmid>
    </source>
</reference>
<accession>A0A1L5P9V8</accession>
<feature type="transmembrane region" description="Helical" evidence="1">
    <location>
        <begin position="41"/>
        <end position="61"/>
    </location>
</feature>
<dbReference type="EMBL" id="CP017242">
    <property type="protein sequence ID" value="APO76977.1"/>
    <property type="molecule type" value="Genomic_DNA"/>
</dbReference>
<evidence type="ECO:0000256" key="1">
    <source>
        <dbReference type="SAM" id="Phobius"/>
    </source>
</evidence>
<name>A0A1L5P9V8_RHIET</name>
<evidence type="ECO:0000313" key="2">
    <source>
        <dbReference type="EMBL" id="APO76977.1"/>
    </source>
</evidence>